<protein>
    <submittedName>
        <fullName evidence="3">Uncharacterized protein</fullName>
    </submittedName>
</protein>
<feature type="compositionally biased region" description="Pro residues" evidence="2">
    <location>
        <begin position="65"/>
        <end position="74"/>
    </location>
</feature>
<evidence type="ECO:0000256" key="1">
    <source>
        <dbReference type="SAM" id="Coils"/>
    </source>
</evidence>
<dbReference type="AlphaFoldDB" id="A0A8D9AH01"/>
<feature type="region of interest" description="Disordered" evidence="2">
    <location>
        <begin position="56"/>
        <end position="81"/>
    </location>
</feature>
<organism evidence="3">
    <name type="scientific">Cacopsylla melanoneura</name>
    <dbReference type="NCBI Taxonomy" id="428564"/>
    <lineage>
        <taxon>Eukaryota</taxon>
        <taxon>Metazoa</taxon>
        <taxon>Ecdysozoa</taxon>
        <taxon>Arthropoda</taxon>
        <taxon>Hexapoda</taxon>
        <taxon>Insecta</taxon>
        <taxon>Pterygota</taxon>
        <taxon>Neoptera</taxon>
        <taxon>Paraneoptera</taxon>
        <taxon>Hemiptera</taxon>
        <taxon>Sternorrhyncha</taxon>
        <taxon>Psylloidea</taxon>
        <taxon>Psyllidae</taxon>
        <taxon>Psyllinae</taxon>
        <taxon>Cacopsylla</taxon>
    </lineage>
</organism>
<reference evidence="3" key="1">
    <citation type="submission" date="2021-05" db="EMBL/GenBank/DDBJ databases">
        <authorList>
            <person name="Alioto T."/>
            <person name="Alioto T."/>
            <person name="Gomez Garrido J."/>
        </authorList>
    </citation>
    <scope>NUCLEOTIDE SEQUENCE</scope>
</reference>
<feature type="region of interest" description="Disordered" evidence="2">
    <location>
        <begin position="1"/>
        <end position="20"/>
    </location>
</feature>
<feature type="compositionally biased region" description="Basic and acidic residues" evidence="2">
    <location>
        <begin position="1"/>
        <end position="16"/>
    </location>
</feature>
<evidence type="ECO:0000256" key="2">
    <source>
        <dbReference type="SAM" id="MobiDB-lite"/>
    </source>
</evidence>
<keyword evidence="1" id="KW-0175">Coiled coil</keyword>
<proteinExistence type="predicted"/>
<name>A0A8D9AH01_9HEMI</name>
<evidence type="ECO:0000313" key="3">
    <source>
        <dbReference type="EMBL" id="CAG6763791.1"/>
    </source>
</evidence>
<dbReference type="EMBL" id="HBUF01564266">
    <property type="protein sequence ID" value="CAG6763791.1"/>
    <property type="molecule type" value="Transcribed_RNA"/>
</dbReference>
<sequence length="152" mass="17779">MNPEPERPINGSDKKNIGQQMTDLYYAMDEMHRRVSFENKELGKYEQLMTMPDVIYGDYTTNRPPATPPGPGPSKPEKRNHNHVYASSRHFKQEHLELNVRLMRRQLKVMERKVILLEQRIERQRANTMDISKTIVFLGLACVGIFVTKAFF</sequence>
<accession>A0A8D9AH01</accession>
<feature type="coiled-coil region" evidence="1">
    <location>
        <begin position="93"/>
        <end position="127"/>
    </location>
</feature>